<keyword evidence="14" id="KW-1185">Reference proteome</keyword>
<organism evidence="13 14">
    <name type="scientific">Paenibacillus radicis</name>
    <name type="common">ex Xue et al. 2023</name>
    <dbReference type="NCBI Taxonomy" id="2972489"/>
    <lineage>
        <taxon>Bacteria</taxon>
        <taxon>Bacillati</taxon>
        <taxon>Bacillota</taxon>
        <taxon>Bacilli</taxon>
        <taxon>Bacillales</taxon>
        <taxon>Paenibacillaceae</taxon>
        <taxon>Paenibacillus</taxon>
    </lineage>
</organism>
<dbReference type="PROSITE" id="PS00802">
    <property type="entry name" value="TRANSKETOLASE_2"/>
    <property type="match status" value="1"/>
</dbReference>
<dbReference type="InterPro" id="IPR005474">
    <property type="entry name" value="Transketolase_N"/>
</dbReference>
<feature type="domain" description="Transketolase-like pyrimidine-binding" evidence="12">
    <location>
        <begin position="358"/>
        <end position="529"/>
    </location>
</feature>
<dbReference type="Pfam" id="PF22613">
    <property type="entry name" value="Transketolase_C_1"/>
    <property type="match status" value="1"/>
</dbReference>
<proteinExistence type="inferred from homology"/>
<dbReference type="InterPro" id="IPR029061">
    <property type="entry name" value="THDP-binding"/>
</dbReference>
<name>A0ABT1YH32_9BACL</name>
<dbReference type="InterPro" id="IPR033247">
    <property type="entry name" value="Transketolase_fam"/>
</dbReference>
<evidence type="ECO:0000256" key="4">
    <source>
        <dbReference type="ARBA" id="ARBA00016662"/>
    </source>
</evidence>
<evidence type="ECO:0000256" key="5">
    <source>
        <dbReference type="ARBA" id="ARBA00022679"/>
    </source>
</evidence>
<comment type="catalytic activity">
    <reaction evidence="9 11">
        <text>D-sedoheptulose 7-phosphate + D-glyceraldehyde 3-phosphate = aldehydo-D-ribose 5-phosphate + D-xylulose 5-phosphate</text>
        <dbReference type="Rhea" id="RHEA:10508"/>
        <dbReference type="ChEBI" id="CHEBI:57483"/>
        <dbReference type="ChEBI" id="CHEBI:57737"/>
        <dbReference type="ChEBI" id="CHEBI:58273"/>
        <dbReference type="ChEBI" id="CHEBI:59776"/>
        <dbReference type="EC" id="2.2.1.1"/>
    </reaction>
</comment>
<evidence type="ECO:0000256" key="1">
    <source>
        <dbReference type="ARBA" id="ARBA00007131"/>
    </source>
</evidence>
<evidence type="ECO:0000256" key="9">
    <source>
        <dbReference type="ARBA" id="ARBA00049473"/>
    </source>
</evidence>
<accession>A0ABT1YH32</accession>
<dbReference type="SUPFAM" id="SSF52518">
    <property type="entry name" value="Thiamin diphosphate-binding fold (THDP-binding)"/>
    <property type="match status" value="2"/>
</dbReference>
<dbReference type="InterPro" id="IPR005478">
    <property type="entry name" value="Transketolase_bac-like"/>
</dbReference>
<comment type="caution">
    <text evidence="13">The sequence shown here is derived from an EMBL/GenBank/DDBJ whole genome shotgun (WGS) entry which is preliminary data.</text>
</comment>
<gene>
    <name evidence="13" type="primary">tkt</name>
    <name evidence="13" type="ORF">NV381_14935</name>
</gene>
<keyword evidence="6 11" id="KW-0479">Metal-binding</keyword>
<evidence type="ECO:0000256" key="7">
    <source>
        <dbReference type="ARBA" id="ARBA00022842"/>
    </source>
</evidence>
<dbReference type="SUPFAM" id="SSF52922">
    <property type="entry name" value="TK C-terminal domain-like"/>
    <property type="match status" value="1"/>
</dbReference>
<keyword evidence="5 11" id="KW-0808">Transferase</keyword>
<dbReference type="InterPro" id="IPR020826">
    <property type="entry name" value="Transketolase_BS"/>
</dbReference>
<dbReference type="PROSITE" id="PS00801">
    <property type="entry name" value="TRANSKETOLASE_1"/>
    <property type="match status" value="1"/>
</dbReference>
<evidence type="ECO:0000259" key="12">
    <source>
        <dbReference type="SMART" id="SM00861"/>
    </source>
</evidence>
<evidence type="ECO:0000256" key="2">
    <source>
        <dbReference type="ARBA" id="ARBA00011738"/>
    </source>
</evidence>
<dbReference type="PANTHER" id="PTHR43522:SF2">
    <property type="entry name" value="TRANSKETOLASE 1-RELATED"/>
    <property type="match status" value="1"/>
</dbReference>
<dbReference type="InterPro" id="IPR005475">
    <property type="entry name" value="Transketolase-like_Pyr-bd"/>
</dbReference>
<reference evidence="13 14" key="1">
    <citation type="submission" date="2022-08" db="EMBL/GenBank/DDBJ databases">
        <title>Paenibacillus endoradicis sp. nov., Paenibacillus radicibacter sp. nov and Paenibacillus pararadicis sp. nov., three cold-adapted plant growth-promoting bacteria isolated from root of Larix gmelinii in Great Khingan.</title>
        <authorList>
            <person name="Xue H."/>
        </authorList>
    </citation>
    <scope>NUCLEOTIDE SEQUENCE [LARGE SCALE GENOMIC DNA]</scope>
    <source>
        <strain evidence="13 14">N5-1-1-5</strain>
    </source>
</reference>
<dbReference type="RefSeq" id="WP_258214090.1">
    <property type="nucleotide sequence ID" value="NZ_JANQBD010000010.1"/>
</dbReference>
<evidence type="ECO:0000256" key="10">
    <source>
        <dbReference type="NCBIfam" id="TIGR00232"/>
    </source>
</evidence>
<dbReference type="CDD" id="cd02012">
    <property type="entry name" value="TPP_TK"/>
    <property type="match status" value="1"/>
</dbReference>
<comment type="similarity">
    <text evidence="1 11">Belongs to the transketolase family.</text>
</comment>
<protein>
    <recommendedName>
        <fullName evidence="4 10">Transketolase</fullName>
        <ecNumber evidence="3 10">2.2.1.1</ecNumber>
    </recommendedName>
</protein>
<evidence type="ECO:0000313" key="13">
    <source>
        <dbReference type="EMBL" id="MCR8632499.1"/>
    </source>
</evidence>
<keyword evidence="8 11" id="KW-0786">Thiamine pyrophosphate</keyword>
<dbReference type="CDD" id="cd07033">
    <property type="entry name" value="TPP_PYR_DXS_TK_like"/>
    <property type="match status" value="1"/>
</dbReference>
<evidence type="ECO:0000256" key="6">
    <source>
        <dbReference type="ARBA" id="ARBA00022723"/>
    </source>
</evidence>
<evidence type="ECO:0000256" key="8">
    <source>
        <dbReference type="ARBA" id="ARBA00023052"/>
    </source>
</evidence>
<dbReference type="Gene3D" id="3.40.50.920">
    <property type="match status" value="1"/>
</dbReference>
<keyword evidence="11" id="KW-0106">Calcium</keyword>
<dbReference type="SMART" id="SM00861">
    <property type="entry name" value="Transket_pyr"/>
    <property type="match status" value="1"/>
</dbReference>
<comment type="subunit">
    <text evidence="2 11">Homodimer.</text>
</comment>
<comment type="cofactor">
    <cofactor evidence="11">
        <name>thiamine diphosphate</name>
        <dbReference type="ChEBI" id="CHEBI:58937"/>
    </cofactor>
    <text evidence="11">Binds 1 thiamine pyrophosphate per subunit.</text>
</comment>
<dbReference type="Proteomes" id="UP001300012">
    <property type="component" value="Unassembled WGS sequence"/>
</dbReference>
<dbReference type="NCBIfam" id="TIGR00232">
    <property type="entry name" value="tktlase_bact"/>
    <property type="match status" value="1"/>
</dbReference>
<evidence type="ECO:0000256" key="11">
    <source>
        <dbReference type="RuleBase" id="RU004996"/>
    </source>
</evidence>
<dbReference type="Pfam" id="PF02779">
    <property type="entry name" value="Transket_pyr"/>
    <property type="match status" value="1"/>
</dbReference>
<dbReference type="PANTHER" id="PTHR43522">
    <property type="entry name" value="TRANSKETOLASE"/>
    <property type="match status" value="1"/>
</dbReference>
<comment type="cofactor">
    <cofactor evidence="11">
        <name>Mg(2+)</name>
        <dbReference type="ChEBI" id="CHEBI:18420"/>
    </cofactor>
    <cofactor evidence="11">
        <name>Ca(2+)</name>
        <dbReference type="ChEBI" id="CHEBI:29108"/>
    </cofactor>
    <cofactor evidence="11">
        <name>Mn(2+)</name>
        <dbReference type="ChEBI" id="CHEBI:29035"/>
    </cofactor>
    <cofactor evidence="11">
        <name>Co(2+)</name>
        <dbReference type="ChEBI" id="CHEBI:48828"/>
    </cofactor>
    <text evidence="11">Binds 1 Mg(2+) ion per subunit. Can also utilize other divalent metal cations, such as Ca(2+), Mn(2+) and Co(2+).</text>
</comment>
<comment type="function">
    <text evidence="11">Catalyzes the transfer of a two-carbon ketol group from a ketose donor to an aldose acceptor, via a covalent intermediate with the cofactor thiamine pyrophosphate.</text>
</comment>
<dbReference type="InterPro" id="IPR055152">
    <property type="entry name" value="Transketolase-like_C_2"/>
</dbReference>
<dbReference type="Gene3D" id="3.40.50.970">
    <property type="match status" value="2"/>
</dbReference>
<dbReference type="Pfam" id="PF00456">
    <property type="entry name" value="Transketolase_N"/>
    <property type="match status" value="1"/>
</dbReference>
<dbReference type="InterPro" id="IPR009014">
    <property type="entry name" value="Transketo_C/PFOR_II"/>
</dbReference>
<dbReference type="GO" id="GO:0004802">
    <property type="term" value="F:transketolase activity"/>
    <property type="evidence" value="ECO:0007669"/>
    <property type="project" value="UniProtKB-EC"/>
</dbReference>
<evidence type="ECO:0000313" key="14">
    <source>
        <dbReference type="Proteomes" id="UP001300012"/>
    </source>
</evidence>
<dbReference type="EC" id="2.2.1.1" evidence="3 10"/>
<keyword evidence="7 11" id="KW-0460">Magnesium</keyword>
<dbReference type="InterPro" id="IPR049557">
    <property type="entry name" value="Transketolase_CS"/>
</dbReference>
<sequence>MTVVNKAIEQLSIDTIRTLSIDAIEKAKSGHPGMPMGAAPMGYSLFAKFMNHNPDNPTWINRDRFVLSAGHGSMLLYSLLHLSGYDLPIEELKQFRMWGSKTPGHPEVGHTAGVDATTGPLGQGFGMAVGMALAEAQLAATYNKGPFNVVDHYTYVICGDGDLMEGLSSEAASLAGHLKLGKLVVLYDSNDISLDGELNLSFSENVMKRFEGYGWQVLRVEEGNDLDEIGKAVQEAQNDDRPTLIEVKTVIGFGSPNKAGKGGHVGPHGSPLGVDEVALTKKAYGWPEDQHFYVPAEVSAHFGEVKQKGIAANAAWESKFAEYAKAYPELAKQFEAAVSGELPEGWDKDIPEAAPAEKGTRTASGIVLNAIAKNVPWLVGGSADLESSTMTHLKDLGVVTAKDYSGQNVYFGVREFGMGAAVNGMLLHGGLKVFGGTFFVFSDYLRPAIRLASIMDVPAIYVFTHDSIGVGEDGPTHEPIEQLAALRVIPGVTVIRPADGDETAAAWRYAVENKKGPVALIFSRQAAPKLAGSEQAKASLSRGAYVLSDAADGKPQAQILATGTEVQLAIGAQKQLAEEGIQVRVISIPSWELFDKQPQDYKDSVLLPDVKARLAVEMGHSFGWDRYVGDQGEVLGINRFGASAPGPIVIKEYGFTVENVVARVKHLLK</sequence>
<evidence type="ECO:0000256" key="3">
    <source>
        <dbReference type="ARBA" id="ARBA00013152"/>
    </source>
</evidence>
<dbReference type="EMBL" id="JANQBD010000010">
    <property type="protein sequence ID" value="MCR8632499.1"/>
    <property type="molecule type" value="Genomic_DNA"/>
</dbReference>